<feature type="signal peptide" evidence="1">
    <location>
        <begin position="1"/>
        <end position="23"/>
    </location>
</feature>
<dbReference type="SMART" id="SM00112">
    <property type="entry name" value="CA"/>
    <property type="match status" value="1"/>
</dbReference>
<organism evidence="3 4">
    <name type="scientific">Neotamlana nanhaiensis</name>
    <dbReference type="NCBI Taxonomy" id="1382798"/>
    <lineage>
        <taxon>Bacteria</taxon>
        <taxon>Pseudomonadati</taxon>
        <taxon>Bacteroidota</taxon>
        <taxon>Flavobacteriia</taxon>
        <taxon>Flavobacteriales</taxon>
        <taxon>Flavobacteriaceae</taxon>
        <taxon>Neotamlana</taxon>
    </lineage>
</organism>
<keyword evidence="1" id="KW-0732">Signal</keyword>
<dbReference type="InterPro" id="IPR002126">
    <property type="entry name" value="Cadherin-like_dom"/>
</dbReference>
<dbReference type="SUPFAM" id="SSF49313">
    <property type="entry name" value="Cadherin-like"/>
    <property type="match status" value="1"/>
</dbReference>
<dbReference type="GO" id="GO:0005509">
    <property type="term" value="F:calcium ion binding"/>
    <property type="evidence" value="ECO:0007669"/>
    <property type="project" value="InterPro"/>
</dbReference>
<evidence type="ECO:0000259" key="2">
    <source>
        <dbReference type="PROSITE" id="PS50268"/>
    </source>
</evidence>
<feature type="chain" id="PRO_5002325704" description="Cadherin domain-containing protein" evidence="1">
    <location>
        <begin position="24"/>
        <end position="311"/>
    </location>
</feature>
<evidence type="ECO:0000313" key="3">
    <source>
        <dbReference type="EMBL" id="KJD33946.1"/>
    </source>
</evidence>
<evidence type="ECO:0000256" key="1">
    <source>
        <dbReference type="SAM" id="SignalP"/>
    </source>
</evidence>
<dbReference type="OrthoDB" id="1439291at2"/>
<dbReference type="CDD" id="cd11304">
    <property type="entry name" value="Cadherin_repeat"/>
    <property type="match status" value="1"/>
</dbReference>
<dbReference type="STRING" id="1382798.PK35_04210"/>
<feature type="domain" description="Cadherin" evidence="2">
    <location>
        <begin position="45"/>
        <end position="129"/>
    </location>
</feature>
<dbReference type="PATRIC" id="fig|1382798.3.peg.2017"/>
<proteinExistence type="predicted"/>
<reference evidence="3 4" key="1">
    <citation type="journal article" date="2015" name="Antonie Van Leeuwenhoek">
        <title>Tamlana nanhaiensis sp. nov., isolated from surface seawater collected from the South China Sea.</title>
        <authorList>
            <person name="Liu X."/>
            <person name="Lai Q."/>
            <person name="Du Y."/>
            <person name="Li G."/>
            <person name="Sun F."/>
            <person name="Shao Z."/>
        </authorList>
    </citation>
    <scope>NUCLEOTIDE SEQUENCE [LARGE SCALE GENOMIC DNA]</scope>
    <source>
        <strain evidence="3 4">FHC16</strain>
    </source>
</reference>
<evidence type="ECO:0000313" key="4">
    <source>
        <dbReference type="Proteomes" id="UP000032361"/>
    </source>
</evidence>
<dbReference type="PROSITE" id="PS51257">
    <property type="entry name" value="PROKAR_LIPOPROTEIN"/>
    <property type="match status" value="1"/>
</dbReference>
<dbReference type="EMBL" id="JTDV01000002">
    <property type="protein sequence ID" value="KJD33946.1"/>
    <property type="molecule type" value="Genomic_DNA"/>
</dbReference>
<dbReference type="AlphaFoldDB" id="A0A0D7W4C3"/>
<protein>
    <recommendedName>
        <fullName evidence="2">Cadherin domain-containing protein</fullName>
    </recommendedName>
</protein>
<sequence>MKATHKLKFILPTLLLITVLACSKDDDKAGINVQNLITNFNENPTNGDAVGTVQAVGSGALSFSITSQTPTGALNINPSTGALTVANASLFDFETNPTISAQVTIIDVSNTETASVTINLNDLDDIESFLSTSKANYTAASAGEWIAITETEYNALATNLNNVTKVATSDAEYDYDLEVESSSTEFTIANNNGHTIPVSSYIIAFKFHAITNGNTNKVLISTTDLLGPYTQLGNNLPATTTGDQFYVIKGNNTVTEGYLGFFNATQMGFKRVPTSISYGFHSSESLTLNSEIFDNALIVLYQGLSTTQKQW</sequence>
<gene>
    <name evidence="3" type="ORF">PK35_04210</name>
</gene>
<dbReference type="Proteomes" id="UP000032361">
    <property type="component" value="Unassembled WGS sequence"/>
</dbReference>
<name>A0A0D7W4C3_9FLAO</name>
<dbReference type="PROSITE" id="PS50268">
    <property type="entry name" value="CADHERIN_2"/>
    <property type="match status" value="1"/>
</dbReference>
<dbReference type="RefSeq" id="WP_044625438.1">
    <property type="nucleotide sequence ID" value="NZ_JTDV01000002.1"/>
</dbReference>
<dbReference type="GO" id="GO:0007156">
    <property type="term" value="P:homophilic cell adhesion via plasma membrane adhesion molecules"/>
    <property type="evidence" value="ECO:0007669"/>
    <property type="project" value="InterPro"/>
</dbReference>
<comment type="caution">
    <text evidence="3">The sequence shown here is derived from an EMBL/GenBank/DDBJ whole genome shotgun (WGS) entry which is preliminary data.</text>
</comment>
<dbReference type="Gene3D" id="2.60.40.60">
    <property type="entry name" value="Cadherins"/>
    <property type="match status" value="1"/>
</dbReference>
<dbReference type="InterPro" id="IPR015919">
    <property type="entry name" value="Cadherin-like_sf"/>
</dbReference>
<accession>A0A0D7W4C3</accession>
<dbReference type="GO" id="GO:0016020">
    <property type="term" value="C:membrane"/>
    <property type="evidence" value="ECO:0007669"/>
    <property type="project" value="InterPro"/>
</dbReference>
<keyword evidence="4" id="KW-1185">Reference proteome</keyword>